<evidence type="ECO:0000256" key="2">
    <source>
        <dbReference type="ARBA" id="ARBA00012185"/>
    </source>
</evidence>
<dbReference type="GO" id="GO:0032259">
    <property type="term" value="P:methylation"/>
    <property type="evidence" value="ECO:0007669"/>
    <property type="project" value="UniProtKB-KW"/>
</dbReference>
<evidence type="ECO:0000256" key="5">
    <source>
        <dbReference type="ARBA" id="ARBA00022691"/>
    </source>
</evidence>
<keyword evidence="4" id="KW-0808">Transferase</keyword>
<dbReference type="SUPFAM" id="SSF53335">
    <property type="entry name" value="S-adenosyl-L-methionine-dependent methyltransferases"/>
    <property type="match status" value="2"/>
</dbReference>
<protein>
    <recommendedName>
        <fullName evidence="2">site-specific DNA-methyltransferase (cytosine-N(4)-specific)</fullName>
        <ecNumber evidence="2">2.1.1.113</ecNumber>
    </recommendedName>
</protein>
<dbReference type="Pfam" id="PF01555">
    <property type="entry name" value="N6_N4_Mtase"/>
    <property type="match status" value="1"/>
</dbReference>
<feature type="domain" description="DNA methylase N-4/N-6" evidence="9">
    <location>
        <begin position="50"/>
        <end position="105"/>
    </location>
</feature>
<dbReference type="InterPro" id="IPR017985">
    <property type="entry name" value="MeTrfase_CN4_CS"/>
</dbReference>
<evidence type="ECO:0000256" key="7">
    <source>
        <dbReference type="ARBA" id="ARBA00023125"/>
    </source>
</evidence>
<accession>A0A2H5X9S0</accession>
<dbReference type="GO" id="GO:0015667">
    <property type="term" value="F:site-specific DNA-methyltransferase (cytosine-N4-specific) activity"/>
    <property type="evidence" value="ECO:0007669"/>
    <property type="project" value="UniProtKB-EC"/>
</dbReference>
<evidence type="ECO:0000256" key="4">
    <source>
        <dbReference type="ARBA" id="ARBA00022679"/>
    </source>
</evidence>
<organism evidence="10 11">
    <name type="scientific">Candidatus Fervidibacter japonicus</name>
    <dbReference type="NCBI Taxonomy" id="2035412"/>
    <lineage>
        <taxon>Bacteria</taxon>
        <taxon>Candidatus Fervidibacterota</taxon>
        <taxon>Candidatus Fervidibacter</taxon>
    </lineage>
</organism>
<dbReference type="GO" id="GO:0009307">
    <property type="term" value="P:DNA restriction-modification system"/>
    <property type="evidence" value="ECO:0007669"/>
    <property type="project" value="UniProtKB-KW"/>
</dbReference>
<keyword evidence="3" id="KW-0489">Methyltransferase</keyword>
<comment type="similarity">
    <text evidence="1">Belongs to the N(4)/N(6)-methyltransferase family. N(4) subfamily.</text>
</comment>
<keyword evidence="6" id="KW-0680">Restriction system</keyword>
<keyword evidence="5" id="KW-0949">S-adenosyl-L-methionine</keyword>
<evidence type="ECO:0000256" key="6">
    <source>
        <dbReference type="ARBA" id="ARBA00022747"/>
    </source>
</evidence>
<gene>
    <name evidence="10" type="ORF">HRbin17_00409</name>
</gene>
<dbReference type="Gene3D" id="3.40.50.150">
    <property type="entry name" value="Vaccinia Virus protein VP39"/>
    <property type="match status" value="2"/>
</dbReference>
<evidence type="ECO:0000313" key="11">
    <source>
        <dbReference type="Proteomes" id="UP000236173"/>
    </source>
</evidence>
<evidence type="ECO:0000313" key="10">
    <source>
        <dbReference type="EMBL" id="GBC97914.1"/>
    </source>
</evidence>
<evidence type="ECO:0000256" key="3">
    <source>
        <dbReference type="ARBA" id="ARBA00022603"/>
    </source>
</evidence>
<evidence type="ECO:0000259" key="9">
    <source>
        <dbReference type="Pfam" id="PF01555"/>
    </source>
</evidence>
<dbReference type="EMBL" id="BEHT01000004">
    <property type="protein sequence ID" value="GBC97914.1"/>
    <property type="molecule type" value="Genomic_DNA"/>
</dbReference>
<dbReference type="InterPro" id="IPR029063">
    <property type="entry name" value="SAM-dependent_MTases_sf"/>
</dbReference>
<dbReference type="PROSITE" id="PS00093">
    <property type="entry name" value="N4_MTASE"/>
    <property type="match status" value="1"/>
</dbReference>
<evidence type="ECO:0000256" key="8">
    <source>
        <dbReference type="ARBA" id="ARBA00049120"/>
    </source>
</evidence>
<dbReference type="Proteomes" id="UP000236173">
    <property type="component" value="Unassembled WGS sequence"/>
</dbReference>
<proteinExistence type="inferred from homology"/>
<dbReference type="GO" id="GO:0008170">
    <property type="term" value="F:N-methyltransferase activity"/>
    <property type="evidence" value="ECO:0007669"/>
    <property type="project" value="InterPro"/>
</dbReference>
<sequence length="455" mass="52992">MAESESLFIVRETAQPYLFAPKPLVTAHPLDVSKLGTFQDCLRAPVHRWFKYPAGFSYKLVETLIDEFRLNHTHWILDPFVGCGTVNVVAKLRGVNAVGIEIHPFVHWVAKVKCFWEFDMERLRRDLMELLRTVRQPPDNVLQEQDLSEFPELVHKCFSEQNLRKLKFVRDTINAFDLTPQERDLFLLALADTLRTATRAGAGWPYIAPSEYHEKRERDAISVFCETTQMFFQDLLEVRSAQAKVEVTCKLLLQDARETYPLSDECVDLVVTSPPYLNNYDYADRTRLELYFFGWAKSWRDITEQIRDRLIVAATTQVRRTEFSTEPLSPQLRDLSHIVYSQLRDKVTQLERMRRLKGGKKSYDLMVAGYFNDMVKVLYQVYRVLKSGAPLVLVLGDSAPYGIHIPTDRYLGELALGLGFRRYTIQTLRQRGGKWRDNPQRHKVPLREVILTVWK</sequence>
<comment type="catalytic activity">
    <reaction evidence="8">
        <text>a 2'-deoxycytidine in DNA + S-adenosyl-L-methionine = an N(4)-methyl-2'-deoxycytidine in DNA + S-adenosyl-L-homocysteine + H(+)</text>
        <dbReference type="Rhea" id="RHEA:16857"/>
        <dbReference type="Rhea" id="RHEA-COMP:11369"/>
        <dbReference type="Rhea" id="RHEA-COMP:13674"/>
        <dbReference type="ChEBI" id="CHEBI:15378"/>
        <dbReference type="ChEBI" id="CHEBI:57856"/>
        <dbReference type="ChEBI" id="CHEBI:59789"/>
        <dbReference type="ChEBI" id="CHEBI:85452"/>
        <dbReference type="ChEBI" id="CHEBI:137933"/>
        <dbReference type="EC" id="2.1.1.113"/>
    </reaction>
</comment>
<name>A0A2H5X9S0_9BACT</name>
<dbReference type="GO" id="GO:0003677">
    <property type="term" value="F:DNA binding"/>
    <property type="evidence" value="ECO:0007669"/>
    <property type="project" value="UniProtKB-KW"/>
</dbReference>
<dbReference type="EC" id="2.1.1.113" evidence="2"/>
<reference evidence="11" key="1">
    <citation type="submission" date="2017-09" db="EMBL/GenBank/DDBJ databases">
        <title>Metaegenomics of thermophilic ammonia-oxidizing enrichment culture.</title>
        <authorList>
            <person name="Kato S."/>
            <person name="Suzuki K."/>
        </authorList>
    </citation>
    <scope>NUCLEOTIDE SEQUENCE [LARGE SCALE GENOMIC DNA]</scope>
</reference>
<keyword evidence="7" id="KW-0238">DNA-binding</keyword>
<dbReference type="InterPro" id="IPR002941">
    <property type="entry name" value="DNA_methylase_N4/N6"/>
</dbReference>
<evidence type="ECO:0000256" key="1">
    <source>
        <dbReference type="ARBA" id="ARBA00010203"/>
    </source>
</evidence>
<comment type="caution">
    <text evidence="10">The sequence shown here is derived from an EMBL/GenBank/DDBJ whole genome shotgun (WGS) entry which is preliminary data.</text>
</comment>
<dbReference type="AlphaFoldDB" id="A0A2H5X9S0"/>